<evidence type="ECO:0000313" key="4">
    <source>
        <dbReference type="Proteomes" id="UP000027002"/>
    </source>
</evidence>
<sequence>MRYTVTSTTSMVLMLASLASLATATPPLAPFAGSCTELGQACRFDSHCCGNTVRHIGCVNGLCAWTQLPCKGANQQCVVNTRSPWNMCCGGNTCNPLTNRCEPKPVAQQVQAQAQAQTQAQRSRWYSNLFRRPQGNRRDLASGPEANIAARSDDDEAGYDE</sequence>
<name>A0A8E5HIA0_USTVR</name>
<accession>A0A8E5HIA0</accession>
<dbReference type="RefSeq" id="XP_042993567.1">
    <property type="nucleotide sequence ID" value="XM_043137633.1"/>
</dbReference>
<protein>
    <submittedName>
        <fullName evidence="3">Uncharacterized protein</fullName>
    </submittedName>
</protein>
<dbReference type="Proteomes" id="UP000027002">
    <property type="component" value="Chromosome 1"/>
</dbReference>
<organism evidence="3 4">
    <name type="scientific">Ustilaginoidea virens</name>
    <name type="common">Rice false smut fungus</name>
    <name type="synonym">Villosiclava virens</name>
    <dbReference type="NCBI Taxonomy" id="1159556"/>
    <lineage>
        <taxon>Eukaryota</taxon>
        <taxon>Fungi</taxon>
        <taxon>Dikarya</taxon>
        <taxon>Ascomycota</taxon>
        <taxon>Pezizomycotina</taxon>
        <taxon>Sordariomycetes</taxon>
        <taxon>Hypocreomycetidae</taxon>
        <taxon>Hypocreales</taxon>
        <taxon>Clavicipitaceae</taxon>
        <taxon>Ustilaginoidea</taxon>
    </lineage>
</organism>
<reference evidence="3" key="1">
    <citation type="submission" date="2020-03" db="EMBL/GenBank/DDBJ databases">
        <title>A mixture of massive structural variations and highly conserved coding sequences in Ustilaginoidea virens genome.</title>
        <authorList>
            <person name="Zhang K."/>
            <person name="Zhao Z."/>
            <person name="Zhang Z."/>
            <person name="Li Y."/>
            <person name="Hsiang T."/>
            <person name="Sun W."/>
        </authorList>
    </citation>
    <scope>NUCLEOTIDE SEQUENCE</scope>
    <source>
        <strain evidence="3">UV-8b</strain>
    </source>
</reference>
<dbReference type="EMBL" id="CP072753">
    <property type="protein sequence ID" value="QUC15894.1"/>
    <property type="molecule type" value="Genomic_DNA"/>
</dbReference>
<evidence type="ECO:0000313" key="3">
    <source>
        <dbReference type="EMBL" id="QUC15894.1"/>
    </source>
</evidence>
<proteinExistence type="predicted"/>
<dbReference type="KEGG" id="uvi:66060913"/>
<evidence type="ECO:0000256" key="2">
    <source>
        <dbReference type="SAM" id="SignalP"/>
    </source>
</evidence>
<keyword evidence="4" id="KW-1185">Reference proteome</keyword>
<dbReference type="AlphaFoldDB" id="A0A8E5HIA0"/>
<keyword evidence="2" id="KW-0732">Signal</keyword>
<feature type="region of interest" description="Disordered" evidence="1">
    <location>
        <begin position="123"/>
        <end position="161"/>
    </location>
</feature>
<dbReference type="GeneID" id="66060913"/>
<dbReference type="PROSITE" id="PS51257">
    <property type="entry name" value="PROKAR_LIPOPROTEIN"/>
    <property type="match status" value="1"/>
</dbReference>
<evidence type="ECO:0000256" key="1">
    <source>
        <dbReference type="SAM" id="MobiDB-lite"/>
    </source>
</evidence>
<gene>
    <name evidence="3" type="ORF">UV8b_00135</name>
</gene>
<feature type="chain" id="PRO_5034236544" evidence="2">
    <location>
        <begin position="25"/>
        <end position="161"/>
    </location>
</feature>
<feature type="signal peptide" evidence="2">
    <location>
        <begin position="1"/>
        <end position="24"/>
    </location>
</feature>